<keyword evidence="3 10" id="KW-0235">DNA replication</keyword>
<evidence type="ECO:0000256" key="5">
    <source>
        <dbReference type="ARBA" id="ARBA00022763"/>
    </source>
</evidence>
<dbReference type="InterPro" id="IPR013840">
    <property type="entry name" value="DNAligase_N"/>
</dbReference>
<dbReference type="Pfam" id="PF03120">
    <property type="entry name" value="OB_DNA_ligase"/>
    <property type="match status" value="1"/>
</dbReference>
<dbReference type="InterPro" id="IPR001679">
    <property type="entry name" value="DNA_ligase"/>
</dbReference>
<protein>
    <recommendedName>
        <fullName evidence="10">DNA ligase</fullName>
        <ecNumber evidence="10">6.5.1.2</ecNumber>
    </recommendedName>
    <alternativeName>
        <fullName evidence="10">Polydeoxyribonucleotide synthase [NAD(+)]</fullName>
    </alternativeName>
</protein>
<keyword evidence="7 10" id="KW-0520">NAD</keyword>
<dbReference type="InterPro" id="IPR012340">
    <property type="entry name" value="NA-bd_OB-fold"/>
</dbReference>
<feature type="binding site" evidence="10">
    <location>
        <position position="412"/>
    </location>
    <ligand>
        <name>Zn(2+)</name>
        <dbReference type="ChEBI" id="CHEBI:29105"/>
    </ligand>
</feature>
<comment type="similarity">
    <text evidence="10">Belongs to the NAD-dependent DNA ligase family. LigA subfamily.</text>
</comment>
<dbReference type="SUPFAM" id="SSF56091">
    <property type="entry name" value="DNA ligase/mRNA capping enzyme, catalytic domain"/>
    <property type="match status" value="1"/>
</dbReference>
<comment type="function">
    <text evidence="1 10">DNA ligase that catalyzes the formation of phosphodiester linkages between 5'-phosphoryl and 3'-hydroxyl groups in double-stranded DNA using NAD as a coenzyme and as the energy source for the reaction. It is essential for DNA replication and repair of damaged DNA.</text>
</comment>
<feature type="domain" description="BRCT" evidence="11">
    <location>
        <begin position="568"/>
        <end position="655"/>
    </location>
</feature>
<feature type="active site" description="N6-AMP-lysine intermediate" evidence="10">
    <location>
        <position position="143"/>
    </location>
</feature>
<reference evidence="12 13" key="1">
    <citation type="journal article" date="2011" name="Int. J. Syst. Evol. Microbiol.">
        <title>Zhongshania antarctica gen. nov., sp. nov. and Zhongshania guokunii sp. nov., gammaproteobacteria respectively isolated from coastal attached (fast) ice and surface seawater of the Antarctic.</title>
        <authorList>
            <person name="Li H.J."/>
            <person name="Zhang X.Y."/>
            <person name="Chen C.X."/>
            <person name="Zhang Y.J."/>
            <person name="Gao Z.M."/>
            <person name="Yu Y."/>
            <person name="Chen X.L."/>
            <person name="Chen B."/>
            <person name="Zhang Y.Z."/>
        </authorList>
    </citation>
    <scope>NUCLEOTIDE SEQUENCE [LARGE SCALE GENOMIC DNA]</scope>
    <source>
        <strain evidence="12 13">ZS6-22T</strain>
    </source>
</reference>
<feature type="binding site" evidence="10">
    <location>
        <position position="393"/>
    </location>
    <ligand>
        <name>Zn(2+)</name>
        <dbReference type="ChEBI" id="CHEBI:29105"/>
    </ligand>
</feature>
<evidence type="ECO:0000256" key="10">
    <source>
        <dbReference type="HAMAP-Rule" id="MF_01588"/>
    </source>
</evidence>
<dbReference type="EMBL" id="JBFRYA010000007">
    <property type="protein sequence ID" value="MEX1669291.1"/>
    <property type="molecule type" value="Genomic_DNA"/>
</dbReference>
<dbReference type="InterPro" id="IPR001357">
    <property type="entry name" value="BRCT_dom"/>
</dbReference>
<comment type="caution">
    <text evidence="12">The sequence shown here is derived from an EMBL/GenBank/DDBJ whole genome shotgun (WGS) entry which is preliminary data.</text>
</comment>
<keyword evidence="4 10" id="KW-0479">Metal-binding</keyword>
<dbReference type="Pfam" id="PF14520">
    <property type="entry name" value="HHH_5"/>
    <property type="match status" value="1"/>
</dbReference>
<keyword evidence="10" id="KW-0464">Manganese</keyword>
<feature type="binding site" evidence="10">
    <location>
        <position position="159"/>
    </location>
    <ligand>
        <name>NAD(+)</name>
        <dbReference type="ChEBI" id="CHEBI:57540"/>
    </ligand>
</feature>
<dbReference type="Pfam" id="PF00533">
    <property type="entry name" value="BRCT"/>
    <property type="match status" value="1"/>
</dbReference>
<gene>
    <name evidence="10" type="primary">ligA</name>
    <name evidence="12" type="ORF">AB4876_10235</name>
</gene>
<dbReference type="InterPro" id="IPR013839">
    <property type="entry name" value="DNAligase_adenylation"/>
</dbReference>
<dbReference type="Proteomes" id="UP001557485">
    <property type="component" value="Unassembled WGS sequence"/>
</dbReference>
<evidence type="ECO:0000256" key="4">
    <source>
        <dbReference type="ARBA" id="ARBA00022723"/>
    </source>
</evidence>
<feature type="binding site" evidence="10">
    <location>
        <position position="406"/>
    </location>
    <ligand>
        <name>Zn(2+)</name>
        <dbReference type="ChEBI" id="CHEBI:29105"/>
    </ligand>
</feature>
<keyword evidence="8 10" id="KW-0234">DNA repair</keyword>
<dbReference type="SUPFAM" id="SSF52113">
    <property type="entry name" value="BRCT domain"/>
    <property type="match status" value="1"/>
</dbReference>
<dbReference type="CDD" id="cd17748">
    <property type="entry name" value="BRCT_DNA_ligase_like"/>
    <property type="match status" value="1"/>
</dbReference>
<keyword evidence="2 10" id="KW-0436">Ligase</keyword>
<dbReference type="SUPFAM" id="SSF47781">
    <property type="entry name" value="RuvA domain 2-like"/>
    <property type="match status" value="1"/>
</dbReference>
<dbReference type="Gene3D" id="3.30.1490.70">
    <property type="match status" value="1"/>
</dbReference>
<keyword evidence="5 10" id="KW-0227">DNA damage</keyword>
<comment type="cofactor">
    <cofactor evidence="10">
        <name>Mg(2+)</name>
        <dbReference type="ChEBI" id="CHEBI:18420"/>
    </cofactor>
    <cofactor evidence="10">
        <name>Mn(2+)</name>
        <dbReference type="ChEBI" id="CHEBI:29035"/>
    </cofactor>
</comment>
<comment type="caution">
    <text evidence="10">Lacks conserved residue(s) required for the propagation of feature annotation.</text>
</comment>
<name>A0ABV3U5Z4_9GAMM</name>
<dbReference type="SUPFAM" id="SSF50249">
    <property type="entry name" value="Nucleic acid-binding proteins"/>
    <property type="match status" value="1"/>
</dbReference>
<dbReference type="PIRSF" id="PIRSF001604">
    <property type="entry name" value="LigA"/>
    <property type="match status" value="1"/>
</dbReference>
<keyword evidence="10" id="KW-0460">Magnesium</keyword>
<dbReference type="Pfam" id="PF01653">
    <property type="entry name" value="DNA_ligase_aden"/>
    <property type="match status" value="1"/>
</dbReference>
<sequence length="655" mass="72665">MEVALNKAQMTAIKAAGIIIDKKEAQKLLGNEELWAFSSEDLALILRLLNATYRAGVPIMSDAKYDLVYVRELESQDPGNEFLESVEPEPILDSKTVKLPVRMLSTEKAYSYEEIEKWVSRLVKAAGEVGLALSELNVRVTPKLDGYAAYDDGERLYTRGDGVKGQDISRVFERGVKVVKNGNRGSGAGEIVIKKSYFDEHLSDFYENSRNIQASIIAEKNVDEKITEAIANEACVFYPFTLLDDWVGHYDVFLNDFKKVIDRVWNSVDYEIDGIIAEATDDVLKDYMGSTRKHHRWQIAYKVNAEIATVRVLEVIPQTSRTGRLTPVAILNPTKLSGATISRATVHHYGMVKSTGVGKGALVELVRSGLVIPKIERVIERVEPEIPAECPSCKSHVVWDGDNLFCPNTTECSAQAENTLIHFFKTLGNVDGFGPKVISKIYGFGIKSLHDIYGLDVSRLVEYGFGEKTAENLVDQLRASRSIEIDDWRFLAAFGIPRLGEGNCEKLLQYHDLTEIFDLTVSAMTELDGFALISATSIFEGLKSIRNQFWQIYGLGFNIKVTTRSKDAGSAVLDGDVLVFTGSMEMGKRTDMEAQAKTLGAKVAKSVSGNTTYLIAGENVGENKIYDAKKKGVKVLSELEYLTYIASKKPLFGDN</sequence>
<dbReference type="Gene3D" id="3.40.50.10190">
    <property type="entry name" value="BRCT domain"/>
    <property type="match status" value="1"/>
</dbReference>
<feature type="binding site" evidence="10">
    <location>
        <position position="302"/>
    </location>
    <ligand>
        <name>NAD(+)</name>
        <dbReference type="ChEBI" id="CHEBI:57540"/>
    </ligand>
</feature>
<evidence type="ECO:0000256" key="2">
    <source>
        <dbReference type="ARBA" id="ARBA00022598"/>
    </source>
</evidence>
<dbReference type="Gene3D" id="1.10.150.20">
    <property type="entry name" value="5' to 3' exonuclease, C-terminal subdomain"/>
    <property type="match status" value="1"/>
</dbReference>
<proteinExistence type="inferred from homology"/>
<dbReference type="Gene3D" id="3.30.470.30">
    <property type="entry name" value="DNA ligase/mRNA capping enzyme"/>
    <property type="match status" value="1"/>
</dbReference>
<accession>A0ABV3U5Z4</accession>
<keyword evidence="6 10" id="KW-0862">Zinc</keyword>
<organism evidence="12 13">
    <name type="scientific">Zhongshania guokunii</name>
    <dbReference type="NCBI Taxonomy" id="641783"/>
    <lineage>
        <taxon>Bacteria</taxon>
        <taxon>Pseudomonadati</taxon>
        <taxon>Pseudomonadota</taxon>
        <taxon>Gammaproteobacteria</taxon>
        <taxon>Cellvibrionales</taxon>
        <taxon>Spongiibacteraceae</taxon>
        <taxon>Zhongshania</taxon>
    </lineage>
</organism>
<evidence type="ECO:0000256" key="6">
    <source>
        <dbReference type="ARBA" id="ARBA00022833"/>
    </source>
</evidence>
<evidence type="ECO:0000256" key="1">
    <source>
        <dbReference type="ARBA" id="ARBA00004067"/>
    </source>
</evidence>
<evidence type="ECO:0000256" key="3">
    <source>
        <dbReference type="ARBA" id="ARBA00022705"/>
    </source>
</evidence>
<evidence type="ECO:0000256" key="7">
    <source>
        <dbReference type="ARBA" id="ARBA00023027"/>
    </source>
</evidence>
<dbReference type="InterPro" id="IPR004150">
    <property type="entry name" value="NAD_DNA_ligase_OB"/>
</dbReference>
<feature type="binding site" evidence="10">
    <location>
        <position position="390"/>
    </location>
    <ligand>
        <name>Zn(2+)</name>
        <dbReference type="ChEBI" id="CHEBI:29105"/>
    </ligand>
</feature>
<evidence type="ECO:0000256" key="8">
    <source>
        <dbReference type="ARBA" id="ARBA00023204"/>
    </source>
</evidence>
<dbReference type="HAMAP" id="MF_01588">
    <property type="entry name" value="DNA_ligase_A"/>
    <property type="match status" value="1"/>
</dbReference>
<dbReference type="InterPro" id="IPR036420">
    <property type="entry name" value="BRCT_dom_sf"/>
</dbReference>
<feature type="binding site" evidence="10">
    <location>
        <begin position="62"/>
        <end position="66"/>
    </location>
    <ligand>
        <name>NAD(+)</name>
        <dbReference type="ChEBI" id="CHEBI:57540"/>
    </ligand>
</feature>
<dbReference type="EC" id="6.5.1.2" evidence="10"/>
<evidence type="ECO:0000313" key="13">
    <source>
        <dbReference type="Proteomes" id="UP001557485"/>
    </source>
</evidence>
<feature type="binding site" evidence="10">
    <location>
        <position position="190"/>
    </location>
    <ligand>
        <name>NAD(+)</name>
        <dbReference type="ChEBI" id="CHEBI:57540"/>
    </ligand>
</feature>
<evidence type="ECO:0000259" key="11">
    <source>
        <dbReference type="PROSITE" id="PS50172"/>
    </source>
</evidence>
<keyword evidence="13" id="KW-1185">Reference proteome</keyword>
<dbReference type="Gene3D" id="2.40.50.140">
    <property type="entry name" value="Nucleic acid-binding proteins"/>
    <property type="match status" value="1"/>
</dbReference>
<comment type="catalytic activity">
    <reaction evidence="9 10">
        <text>NAD(+) + (deoxyribonucleotide)n-3'-hydroxyl + 5'-phospho-(deoxyribonucleotide)m = (deoxyribonucleotide)n+m + AMP + beta-nicotinamide D-nucleotide.</text>
        <dbReference type="EC" id="6.5.1.2"/>
    </reaction>
</comment>
<dbReference type="SMART" id="SM00532">
    <property type="entry name" value="LIGANc"/>
    <property type="match status" value="1"/>
</dbReference>
<evidence type="ECO:0000313" key="12">
    <source>
        <dbReference type="EMBL" id="MEX1669291.1"/>
    </source>
</evidence>
<evidence type="ECO:0000256" key="9">
    <source>
        <dbReference type="ARBA" id="ARBA00034005"/>
    </source>
</evidence>
<dbReference type="InterPro" id="IPR010994">
    <property type="entry name" value="RuvA_2-like"/>
</dbReference>
<dbReference type="RefSeq" id="WP_368381562.1">
    <property type="nucleotide sequence ID" value="NZ_JBFRYA010000007.1"/>
</dbReference>
<dbReference type="PROSITE" id="PS50172">
    <property type="entry name" value="BRCT"/>
    <property type="match status" value="1"/>
</dbReference>
<feature type="binding site" evidence="10">
    <location>
        <begin position="105"/>
        <end position="106"/>
    </location>
    <ligand>
        <name>NAD(+)</name>
        <dbReference type="ChEBI" id="CHEBI:57540"/>
    </ligand>
</feature>